<dbReference type="CDD" id="cd00586">
    <property type="entry name" value="4HBT"/>
    <property type="match status" value="1"/>
</dbReference>
<dbReference type="OrthoDB" id="3727779at2"/>
<dbReference type="AlphaFoldDB" id="A0A506Y8J1"/>
<dbReference type="InterPro" id="IPR029069">
    <property type="entry name" value="HotDog_dom_sf"/>
</dbReference>
<comment type="caution">
    <text evidence="1">The sequence shown here is derived from an EMBL/GenBank/DDBJ whole genome shotgun (WGS) entry which is preliminary data.</text>
</comment>
<keyword evidence="2" id="KW-1185">Reference proteome</keyword>
<evidence type="ECO:0000313" key="1">
    <source>
        <dbReference type="EMBL" id="TPW78213.1"/>
    </source>
</evidence>
<dbReference type="EMBL" id="VHQG01000001">
    <property type="protein sequence ID" value="TPW78213.1"/>
    <property type="molecule type" value="Genomic_DNA"/>
</dbReference>
<gene>
    <name evidence="1" type="ORF">FJ657_04905</name>
</gene>
<dbReference type="Proteomes" id="UP000316252">
    <property type="component" value="Unassembled WGS sequence"/>
</dbReference>
<dbReference type="PANTHER" id="PTHR12475">
    <property type="match status" value="1"/>
</dbReference>
<dbReference type="InterPro" id="IPR051490">
    <property type="entry name" value="THEM6_lcsJ_thioesterase"/>
</dbReference>
<evidence type="ECO:0000313" key="2">
    <source>
        <dbReference type="Proteomes" id="UP000316252"/>
    </source>
</evidence>
<reference evidence="1 2" key="1">
    <citation type="submission" date="2019-06" db="EMBL/GenBank/DDBJ databases">
        <authorList>
            <person name="Li F."/>
        </authorList>
    </citation>
    <scope>NUCLEOTIDE SEQUENCE [LARGE SCALE GENOMIC DNA]</scope>
    <source>
        <strain evidence="1 2">10F1D-1</strain>
    </source>
</reference>
<proteinExistence type="predicted"/>
<dbReference type="Gene3D" id="3.10.129.10">
    <property type="entry name" value="Hotdog Thioesterase"/>
    <property type="match status" value="1"/>
</dbReference>
<accession>A0A506Y8J1</accession>
<dbReference type="SUPFAM" id="SSF54637">
    <property type="entry name" value="Thioesterase/thiol ester dehydrase-isomerase"/>
    <property type="match status" value="1"/>
</dbReference>
<dbReference type="Pfam" id="PF13279">
    <property type="entry name" value="4HBT_2"/>
    <property type="match status" value="1"/>
</dbReference>
<organism evidence="1 2">
    <name type="scientific">Schumannella soli</name>
    <dbReference type="NCBI Taxonomy" id="2590779"/>
    <lineage>
        <taxon>Bacteria</taxon>
        <taxon>Bacillati</taxon>
        <taxon>Actinomycetota</taxon>
        <taxon>Actinomycetes</taxon>
        <taxon>Micrococcales</taxon>
        <taxon>Microbacteriaceae</taxon>
        <taxon>Schumannella</taxon>
    </lineage>
</organism>
<sequence length="169" mass="19192">MKRRSRLTAFDVGRIRMRVWPRDLDQLGHMNNGVYLTIMDLGRYDLNLRSGLWPALMKAGIYPVVGAQTITYRRSLKPWQLFDLETKLIGFDDRSVYCEQRFVVDGEICAQAVVRARFLKRTGGTVSMDELGAALGEDVHSLPAPEWAIRWAADTALPSNRRPAPSVWA</sequence>
<dbReference type="PANTHER" id="PTHR12475:SF4">
    <property type="entry name" value="PROTEIN THEM6"/>
    <property type="match status" value="1"/>
</dbReference>
<protein>
    <submittedName>
        <fullName evidence="1">Thioesterase</fullName>
    </submittedName>
</protein>
<name>A0A506Y8J1_9MICO</name>